<keyword evidence="3 9" id="KW-0396">Initiation factor</keyword>
<evidence type="ECO:0000256" key="6">
    <source>
        <dbReference type="ARBA" id="ARBA00023134"/>
    </source>
</evidence>
<sequence length="481" mass="52974">MGSVNVNRNVADAFYRYKMPRICAKVEGKGNGIKTVIVNMPEVAKALGRPATYPTKYFGCELGAQTQFDFKNERFIVNGSHDSAKLQDLLDGFIRKFVLCPECDNPETELIVSTKRNTISQGCKACGYHGTLDFNHKLNTFILKNPPAADPAMQGSSLTEGNRGKRSKRSGPANGNHDGEQHDAKNEGEAPVTPTAPQPKSKKEKKKAEDDDDDGNWTVDVSEEAVRARMQGGEIDTADSLLDAECCSLTYKNDSYGDGITNLTEGAKSMTLSEDSEKNEKQRMDLFYAFLKQRADAGDVEGTRAISDILHEVERLDVKSKALLVAFEVLVGANTLAADVKKHRMLLIRLARADAKAPRAALHALTALAHTSPALLQRVPAVLKLLYDLDVVEEKTILEWAAKPSKKYAPRETVADVVRRAQPFIDWLQQADEEDSSSQEEDIEIQYDDRAKATPIKAVVAPSAPRQKPEEDDIDVDIDAI</sequence>
<dbReference type="PANTHER" id="PTHR23001:SF7">
    <property type="entry name" value="EUKARYOTIC TRANSLATION INITIATION FACTOR 5"/>
    <property type="match status" value="1"/>
</dbReference>
<dbReference type="STRING" id="278856.A0A212EGP5"/>
<dbReference type="SUPFAM" id="SSF100966">
    <property type="entry name" value="Translation initiation factor 2 beta, aIF2beta, N-terminal domain"/>
    <property type="match status" value="1"/>
</dbReference>
<dbReference type="PANTHER" id="PTHR23001">
    <property type="entry name" value="EUKARYOTIC TRANSLATION INITIATION FACTOR"/>
    <property type="match status" value="1"/>
</dbReference>
<evidence type="ECO:0000256" key="5">
    <source>
        <dbReference type="ARBA" id="ARBA00022917"/>
    </source>
</evidence>
<protein>
    <recommendedName>
        <fullName evidence="2">Eukaryotic translation initiation factor 5</fullName>
    </recommendedName>
</protein>
<feature type="compositionally biased region" description="Acidic residues" evidence="7">
    <location>
        <begin position="470"/>
        <end position="481"/>
    </location>
</feature>
<evidence type="ECO:0000313" key="10">
    <source>
        <dbReference type="Proteomes" id="UP000007151"/>
    </source>
</evidence>
<dbReference type="Pfam" id="PF02020">
    <property type="entry name" value="W2"/>
    <property type="match status" value="1"/>
</dbReference>
<comment type="caution">
    <text evidence="9">The sequence shown here is derived from an EMBL/GenBank/DDBJ whole genome shotgun (WGS) entry which is preliminary data.</text>
</comment>
<accession>A0A212EGP5</accession>
<dbReference type="CDD" id="cd11561">
    <property type="entry name" value="W2_eIF5"/>
    <property type="match status" value="1"/>
</dbReference>
<evidence type="ECO:0000256" key="1">
    <source>
        <dbReference type="ARBA" id="ARBA00010397"/>
    </source>
</evidence>
<dbReference type="Pfam" id="PF01873">
    <property type="entry name" value="eIF-5_eIF-2B"/>
    <property type="match status" value="1"/>
</dbReference>
<dbReference type="Gene3D" id="2.20.25.350">
    <property type="match status" value="1"/>
</dbReference>
<comment type="similarity">
    <text evidence="1">Belongs to the eIF-2-beta/eIF-5 family.</text>
</comment>
<dbReference type="GO" id="GO:0005092">
    <property type="term" value="F:GDP-dissociation inhibitor activity"/>
    <property type="evidence" value="ECO:0007669"/>
    <property type="project" value="TreeGrafter"/>
</dbReference>
<keyword evidence="6" id="KW-0342">GTP-binding</keyword>
<evidence type="ECO:0000256" key="2">
    <source>
        <dbReference type="ARBA" id="ARBA00018059"/>
    </source>
</evidence>
<evidence type="ECO:0000259" key="8">
    <source>
        <dbReference type="PROSITE" id="PS51363"/>
    </source>
</evidence>
<feature type="domain" description="W2" evidence="8">
    <location>
        <begin position="277"/>
        <end position="438"/>
    </location>
</feature>
<dbReference type="eggNOG" id="KOG2767">
    <property type="taxonomic scope" value="Eukaryota"/>
</dbReference>
<evidence type="ECO:0000256" key="4">
    <source>
        <dbReference type="ARBA" id="ARBA00022741"/>
    </source>
</evidence>
<dbReference type="FunFam" id="3.30.30.170:FF:000002">
    <property type="entry name" value="Eukaryotic translation initiation factor 5"/>
    <property type="match status" value="1"/>
</dbReference>
<gene>
    <name evidence="9" type="ORF">KGM_211607</name>
</gene>
<dbReference type="SMART" id="SM00515">
    <property type="entry name" value="eIF5C"/>
    <property type="match status" value="1"/>
</dbReference>
<name>A0A212EGP5_DANPL</name>
<dbReference type="InParanoid" id="A0A212EGP5"/>
<dbReference type="FunCoup" id="A0A212EGP5">
    <property type="interactions" value="2002"/>
</dbReference>
<evidence type="ECO:0000256" key="7">
    <source>
        <dbReference type="SAM" id="MobiDB-lite"/>
    </source>
</evidence>
<evidence type="ECO:0000256" key="3">
    <source>
        <dbReference type="ARBA" id="ARBA00022540"/>
    </source>
</evidence>
<organism evidence="9 10">
    <name type="scientific">Danaus plexippus plexippus</name>
    <dbReference type="NCBI Taxonomy" id="278856"/>
    <lineage>
        <taxon>Eukaryota</taxon>
        <taxon>Metazoa</taxon>
        <taxon>Ecdysozoa</taxon>
        <taxon>Arthropoda</taxon>
        <taxon>Hexapoda</taxon>
        <taxon>Insecta</taxon>
        <taxon>Pterygota</taxon>
        <taxon>Neoptera</taxon>
        <taxon>Endopterygota</taxon>
        <taxon>Lepidoptera</taxon>
        <taxon>Glossata</taxon>
        <taxon>Ditrysia</taxon>
        <taxon>Papilionoidea</taxon>
        <taxon>Nymphalidae</taxon>
        <taxon>Danainae</taxon>
        <taxon>Danaini</taxon>
        <taxon>Danaina</taxon>
        <taxon>Danaus</taxon>
        <taxon>Danaus</taxon>
    </lineage>
</organism>
<dbReference type="InterPro" id="IPR016024">
    <property type="entry name" value="ARM-type_fold"/>
</dbReference>
<dbReference type="FunFam" id="2.20.25.350:FF:000001">
    <property type="entry name" value="Eukaryotic translation initiation factor 5"/>
    <property type="match status" value="1"/>
</dbReference>
<dbReference type="GO" id="GO:0003743">
    <property type="term" value="F:translation initiation factor activity"/>
    <property type="evidence" value="ECO:0007669"/>
    <property type="project" value="UniProtKB-KW"/>
</dbReference>
<proteinExistence type="inferred from homology"/>
<dbReference type="GO" id="GO:0005829">
    <property type="term" value="C:cytosol"/>
    <property type="evidence" value="ECO:0007669"/>
    <property type="project" value="TreeGrafter"/>
</dbReference>
<feature type="compositionally biased region" description="Basic and acidic residues" evidence="7">
    <location>
        <begin position="177"/>
        <end position="188"/>
    </location>
</feature>
<keyword evidence="5" id="KW-0648">Protein biosynthesis</keyword>
<dbReference type="Gene3D" id="3.30.30.170">
    <property type="match status" value="1"/>
</dbReference>
<dbReference type="EMBL" id="AGBW02015051">
    <property type="protein sequence ID" value="OWR40655.1"/>
    <property type="molecule type" value="Genomic_DNA"/>
</dbReference>
<feature type="region of interest" description="Disordered" evidence="7">
    <location>
        <begin position="456"/>
        <end position="481"/>
    </location>
</feature>
<dbReference type="InterPro" id="IPR016189">
    <property type="entry name" value="Transl_init_fac_IF2/IF5_N"/>
</dbReference>
<keyword evidence="4" id="KW-0547">Nucleotide-binding</keyword>
<dbReference type="InterPro" id="IPR045196">
    <property type="entry name" value="IF2/IF5"/>
</dbReference>
<dbReference type="GO" id="GO:0001732">
    <property type="term" value="P:formation of cytoplasmic translation initiation complex"/>
    <property type="evidence" value="ECO:0007669"/>
    <property type="project" value="TreeGrafter"/>
</dbReference>
<evidence type="ECO:0000313" key="9">
    <source>
        <dbReference type="EMBL" id="OWR40655.1"/>
    </source>
</evidence>
<dbReference type="InterPro" id="IPR016190">
    <property type="entry name" value="Transl_init_fac_IF2/IF5_Zn-bd"/>
</dbReference>
<dbReference type="PROSITE" id="PS51363">
    <property type="entry name" value="W2"/>
    <property type="match status" value="1"/>
</dbReference>
<reference evidence="9 10" key="1">
    <citation type="journal article" date="2011" name="Cell">
        <title>The monarch butterfly genome yields insights into long-distance migration.</title>
        <authorList>
            <person name="Zhan S."/>
            <person name="Merlin C."/>
            <person name="Boore J.L."/>
            <person name="Reppert S.M."/>
        </authorList>
    </citation>
    <scope>NUCLEOTIDE SEQUENCE [LARGE SCALE GENOMIC DNA]</scope>
    <source>
        <strain evidence="9">F-2</strain>
    </source>
</reference>
<dbReference type="InterPro" id="IPR003307">
    <property type="entry name" value="W2_domain"/>
</dbReference>
<keyword evidence="10" id="KW-1185">Reference proteome</keyword>
<dbReference type="SUPFAM" id="SSF48371">
    <property type="entry name" value="ARM repeat"/>
    <property type="match status" value="1"/>
</dbReference>
<dbReference type="InterPro" id="IPR002735">
    <property type="entry name" value="Transl_init_fac_IF2/IF5_dom"/>
</dbReference>
<dbReference type="Gene3D" id="1.25.40.180">
    <property type="match status" value="1"/>
</dbReference>
<dbReference type="GO" id="GO:0005525">
    <property type="term" value="F:GTP binding"/>
    <property type="evidence" value="ECO:0007669"/>
    <property type="project" value="UniProtKB-KW"/>
</dbReference>
<dbReference type="KEGG" id="dpl:KGM_211607"/>
<dbReference type="GO" id="GO:0071074">
    <property type="term" value="F:eukaryotic initiation factor eIF2 binding"/>
    <property type="evidence" value="ECO:0007669"/>
    <property type="project" value="TreeGrafter"/>
</dbReference>
<dbReference type="Proteomes" id="UP000007151">
    <property type="component" value="Unassembled WGS sequence"/>
</dbReference>
<dbReference type="AlphaFoldDB" id="A0A212EGP5"/>
<feature type="region of interest" description="Disordered" evidence="7">
    <location>
        <begin position="145"/>
        <end position="219"/>
    </location>
</feature>
<dbReference type="SMART" id="SM00653">
    <property type="entry name" value="eIF2B_5"/>
    <property type="match status" value="1"/>
</dbReference>
<dbReference type="SUPFAM" id="SSF75689">
    <property type="entry name" value="Zinc-binding domain of translation initiation factor 2 beta"/>
    <property type="match status" value="1"/>
</dbReference>